<comment type="caution">
    <text evidence="2">The sequence shown here is derived from an EMBL/GenBank/DDBJ whole genome shotgun (WGS) entry which is preliminary data.</text>
</comment>
<reference evidence="2 3" key="1">
    <citation type="submission" date="2019-04" db="EMBL/GenBank/DDBJ databases">
        <title>Aspergillus burnettii sp. nov., novel species from soil in southeast Queensland.</title>
        <authorList>
            <person name="Gilchrist C.L.M."/>
            <person name="Pitt J.I."/>
            <person name="Lange L."/>
            <person name="Lacey H.J."/>
            <person name="Vuong D."/>
            <person name="Midgley D.J."/>
            <person name="Greenfield P."/>
            <person name="Bradbury M."/>
            <person name="Lacey E."/>
            <person name="Busk P.K."/>
            <person name="Pilgaard B."/>
            <person name="Chooi Y.H."/>
            <person name="Piggott A.M."/>
        </authorList>
    </citation>
    <scope>NUCLEOTIDE SEQUENCE [LARGE SCALE GENOMIC DNA]</scope>
    <source>
        <strain evidence="2 3">FRR 5400</strain>
    </source>
</reference>
<feature type="region of interest" description="Disordered" evidence="1">
    <location>
        <begin position="26"/>
        <end position="85"/>
    </location>
</feature>
<name>A0A8H6E6E6_PETAA</name>
<dbReference type="EMBL" id="SPNV01000148">
    <property type="protein sequence ID" value="KAF5859905.1"/>
    <property type="molecule type" value="Genomic_DNA"/>
</dbReference>
<gene>
    <name evidence="2" type="ORF">ETB97_002219</name>
</gene>
<dbReference type="AlphaFoldDB" id="A0A8H6E6E6"/>
<proteinExistence type="predicted"/>
<accession>A0A8H6E6E6</accession>
<keyword evidence="3" id="KW-1185">Reference proteome</keyword>
<evidence type="ECO:0000313" key="3">
    <source>
        <dbReference type="Proteomes" id="UP000541154"/>
    </source>
</evidence>
<organism evidence="2 3">
    <name type="scientific">Petromyces alliaceus</name>
    <name type="common">Aspergillus alliaceus</name>
    <dbReference type="NCBI Taxonomy" id="209559"/>
    <lineage>
        <taxon>Eukaryota</taxon>
        <taxon>Fungi</taxon>
        <taxon>Dikarya</taxon>
        <taxon>Ascomycota</taxon>
        <taxon>Pezizomycotina</taxon>
        <taxon>Eurotiomycetes</taxon>
        <taxon>Eurotiomycetidae</taxon>
        <taxon>Eurotiales</taxon>
        <taxon>Aspergillaceae</taxon>
        <taxon>Aspergillus</taxon>
        <taxon>Aspergillus subgen. Circumdati</taxon>
    </lineage>
</organism>
<dbReference type="Proteomes" id="UP000541154">
    <property type="component" value="Unassembled WGS sequence"/>
</dbReference>
<evidence type="ECO:0000256" key="1">
    <source>
        <dbReference type="SAM" id="MobiDB-lite"/>
    </source>
</evidence>
<protein>
    <submittedName>
        <fullName evidence="2">Uncharacterized protein</fullName>
    </submittedName>
</protein>
<evidence type="ECO:0000313" key="2">
    <source>
        <dbReference type="EMBL" id="KAF5859905.1"/>
    </source>
</evidence>
<sequence>MWVLPESWGGLQVEATNRSVAARITAHASPAVQNDNDDSGNRGGSEMAGPNVDLVEGVGERDQREDEVIEEDSFFPVELEENHTS</sequence>